<protein>
    <submittedName>
        <fullName evidence="2">Phage tail protein</fullName>
    </submittedName>
</protein>
<dbReference type="InterPro" id="IPR011083">
    <property type="entry name" value="Phage_tail_collar_dom"/>
</dbReference>
<gene>
    <name evidence="2" type="ORF">DPV69_12600</name>
</gene>
<name>A0A3S3SUQ2_9SPHI</name>
<sequence length="199" mass="20693">MEGNLGEIRHFAGNFAPVGWSFCWGQQMSISEYSALYALIGTTYGGDGVNSFNLPDFRGRVAVGTGQGPGLSTTVLGATAGAETVTLTQANLPAHTHLVTSPPINPTVSVNSAQASEHTPIANTSIASAGYKNAENTFIPNLGFNTATPAVELNPGTVDLTTLTVNNTIAGGSLPHNNMQPYLAVNFIICVQGIFPSRN</sequence>
<dbReference type="OrthoDB" id="9810174at2"/>
<dbReference type="InterPro" id="IPR037053">
    <property type="entry name" value="Phage_tail_collar_dom_sf"/>
</dbReference>
<accession>A0A3S3SUQ2</accession>
<dbReference type="EMBL" id="SAYW01000003">
    <property type="protein sequence ID" value="RWU07811.1"/>
    <property type="molecule type" value="Genomic_DNA"/>
</dbReference>
<evidence type="ECO:0000259" key="1">
    <source>
        <dbReference type="Pfam" id="PF07484"/>
    </source>
</evidence>
<organism evidence="2 3">
    <name type="scientific">Pedobacter chitinilyticus</name>
    <dbReference type="NCBI Taxonomy" id="2233776"/>
    <lineage>
        <taxon>Bacteria</taxon>
        <taxon>Pseudomonadati</taxon>
        <taxon>Bacteroidota</taxon>
        <taxon>Sphingobacteriia</taxon>
        <taxon>Sphingobacteriales</taxon>
        <taxon>Sphingobacteriaceae</taxon>
        <taxon>Pedobacter</taxon>
    </lineage>
</organism>
<dbReference type="RefSeq" id="WP_113647718.1">
    <property type="nucleotide sequence ID" value="NZ_QMHN01000003.1"/>
</dbReference>
<dbReference type="Proteomes" id="UP000284120">
    <property type="component" value="Unassembled WGS sequence"/>
</dbReference>
<comment type="caution">
    <text evidence="2">The sequence shown here is derived from an EMBL/GenBank/DDBJ whole genome shotgun (WGS) entry which is preliminary data.</text>
</comment>
<evidence type="ECO:0000313" key="2">
    <source>
        <dbReference type="EMBL" id="RWU07811.1"/>
    </source>
</evidence>
<reference evidence="2 3" key="1">
    <citation type="submission" date="2018-06" db="EMBL/GenBank/DDBJ databases">
        <title>Pedobacter endophyticus sp. nov., an endophytic bacterium isolated from a leaf of Triticum aestivum.</title>
        <authorList>
            <person name="Zhang L."/>
        </authorList>
    </citation>
    <scope>NUCLEOTIDE SEQUENCE [LARGE SCALE GENOMIC DNA]</scope>
    <source>
        <strain evidence="2 3">CM134L-2</strain>
    </source>
</reference>
<dbReference type="SUPFAM" id="SSF88874">
    <property type="entry name" value="Receptor-binding domain of short tail fibre protein gp12"/>
    <property type="match status" value="1"/>
</dbReference>
<dbReference type="AlphaFoldDB" id="A0A3S3SUQ2"/>
<feature type="domain" description="Phage tail collar" evidence="1">
    <location>
        <begin position="6"/>
        <end position="61"/>
    </location>
</feature>
<dbReference type="Pfam" id="PF07484">
    <property type="entry name" value="Collar"/>
    <property type="match status" value="1"/>
</dbReference>
<dbReference type="Gene3D" id="3.90.1340.10">
    <property type="entry name" value="Phage tail collar domain"/>
    <property type="match status" value="1"/>
</dbReference>
<evidence type="ECO:0000313" key="3">
    <source>
        <dbReference type="Proteomes" id="UP000284120"/>
    </source>
</evidence>
<proteinExistence type="predicted"/>
<keyword evidence="3" id="KW-1185">Reference proteome</keyword>